<evidence type="ECO:0008006" key="8">
    <source>
        <dbReference type="Google" id="ProtNLM"/>
    </source>
</evidence>
<evidence type="ECO:0000259" key="2">
    <source>
        <dbReference type="Pfam" id="PF23797"/>
    </source>
</evidence>
<feature type="compositionally biased region" description="Polar residues" evidence="1">
    <location>
        <begin position="735"/>
        <end position="747"/>
    </location>
</feature>
<reference evidence="6" key="1">
    <citation type="submission" date="2021-03" db="EMBL/GenBank/DDBJ databases">
        <title>Comparative genomics and phylogenomic investigation of the class Geoglossomycetes provide insights into ecological specialization and systematics.</title>
        <authorList>
            <person name="Melie T."/>
            <person name="Pirro S."/>
            <person name="Miller A.N."/>
            <person name="Quandt A."/>
        </authorList>
    </citation>
    <scope>NUCLEOTIDE SEQUENCE</scope>
    <source>
        <strain evidence="6">CAQ_001_2017</strain>
    </source>
</reference>
<dbReference type="GO" id="GO:0005829">
    <property type="term" value="C:cytosol"/>
    <property type="evidence" value="ECO:0007669"/>
    <property type="project" value="TreeGrafter"/>
</dbReference>
<feature type="domain" description="ELP1 alpha-solenoid" evidence="4">
    <location>
        <begin position="275"/>
        <end position="478"/>
    </location>
</feature>
<dbReference type="GO" id="GO:0002926">
    <property type="term" value="P:tRNA wobble base 5-methoxycarbonylmethyl-2-thiouridinylation"/>
    <property type="evidence" value="ECO:0007669"/>
    <property type="project" value="TreeGrafter"/>
</dbReference>
<dbReference type="PANTHER" id="PTHR12747">
    <property type="entry name" value="ELONGATOR COMPLEX PROTEIN 1"/>
    <property type="match status" value="1"/>
</dbReference>
<dbReference type="GO" id="GO:0000049">
    <property type="term" value="F:tRNA binding"/>
    <property type="evidence" value="ECO:0007669"/>
    <property type="project" value="TreeGrafter"/>
</dbReference>
<dbReference type="Pfam" id="PF23797">
    <property type="entry name" value="Beta-prop_ELP1_2nd"/>
    <property type="match status" value="1"/>
</dbReference>
<feature type="region of interest" description="Disordered" evidence="1">
    <location>
        <begin position="849"/>
        <end position="872"/>
    </location>
</feature>
<feature type="domain" description="ELP1 N-terminal second beta-propeller" evidence="2">
    <location>
        <begin position="1"/>
        <end position="251"/>
    </location>
</feature>
<protein>
    <recommendedName>
        <fullName evidence="8">Elongator complex protein 1</fullName>
    </recommendedName>
</protein>
<dbReference type="InterPro" id="IPR056169">
    <property type="entry name" value="HB_ELP1"/>
</dbReference>
<accession>A0A9P8LHX2</accession>
<proteinExistence type="predicted"/>
<sequence>MAFHEVSLESEAVDVCISRSGQRIATLRHNAIDVLEWDLNAKPVPPPTRICTVSIGDEGSVRQICFVGEVDLFCLRSGAHITGYRLDPPGGKCIRRLDYHSDFGVARIFTHSDHEKVCVQSYGGRIDQASTSGEPLGFSNVCRFPFYQPLRHTSIAQVETICCQDKTVAFGLTDRGDLFANGEVLAKGSCTSFRTTPAHLIFTTAQHLLKFVHITSVENWSSLHLEAFLIPPDDPETDERCRAIERGARLVTVMPTSFSLVLQMPRGNLETIFPRALVLAGVRKSIASKDYKTAFLACRNHRVDMNILHDHVPVQFMLNVGVFIDQIRKVEHIDLFLEENVSATMYRETLRGIHINGNVSCVTSRMSSSNVASSKVNRICDGFLEALQTRAATNLQNIITAHVCKLPPDLEAGLLVIAKLREGELDSAEKLVEHICFLTDVNRLYDCALGLYDLDLALLVAQQSQMDPREYLPFLQKLQELPQSRRKFSIDNHLGRYPKALKHLHELGVADEIRDYVVKNQLYKSALELYRYQTGPLNDIMRLFADYLIDQSNFKEAGIAFEYLAMYEEAMDAYRAAGLWRETLLCAAQAPIPAAQVKELAIALAEGLYEAKDYANAANIYLNYGQDVETAARALCKGYLFADAMLVVVLRGREDLLETVIDQGLVDGLVASTDFLADCKGQILAQVPRLRELRAKKEEDPLAYYEGTAEVDIPDNVSLAPTDSSTSASLFTRYTGRTDTVNTQTTHKTSKNRRKEERKRARGKKGSIYEEEYLVNSIGRLIERVNGTREEMGLLVQGLLRRRMRERALAVQAALDEVVELIRGCVDEVFKLDHRIQVAAEGVQTVRSGGANGVLQDSPEEATRPGKPPPIKALEKLSLLGA</sequence>
<evidence type="ECO:0000256" key="1">
    <source>
        <dbReference type="SAM" id="MobiDB-lite"/>
    </source>
</evidence>
<evidence type="ECO:0000259" key="3">
    <source>
        <dbReference type="Pfam" id="PF23878"/>
    </source>
</evidence>
<feature type="domain" description="ELP1 TPR" evidence="3">
    <location>
        <begin position="486"/>
        <end position="644"/>
    </location>
</feature>
<dbReference type="SUPFAM" id="SSF101908">
    <property type="entry name" value="Putative isomerase YbhE"/>
    <property type="match status" value="1"/>
</dbReference>
<evidence type="ECO:0000259" key="4">
    <source>
        <dbReference type="Pfam" id="PF23925"/>
    </source>
</evidence>
<dbReference type="Pfam" id="PF23936">
    <property type="entry name" value="HB_ELP1"/>
    <property type="match status" value="1"/>
</dbReference>
<evidence type="ECO:0000259" key="5">
    <source>
        <dbReference type="Pfam" id="PF23936"/>
    </source>
</evidence>
<keyword evidence="7" id="KW-1185">Reference proteome</keyword>
<feature type="region of interest" description="Disordered" evidence="1">
    <location>
        <begin position="735"/>
        <end position="763"/>
    </location>
</feature>
<comment type="caution">
    <text evidence="6">The sequence shown here is derived from an EMBL/GenBank/DDBJ whole genome shotgun (WGS) entry which is preliminary data.</text>
</comment>
<evidence type="ECO:0000313" key="7">
    <source>
        <dbReference type="Proteomes" id="UP000750711"/>
    </source>
</evidence>
<dbReference type="AlphaFoldDB" id="A0A9P8LHX2"/>
<dbReference type="PANTHER" id="PTHR12747:SF0">
    <property type="entry name" value="ELONGATOR COMPLEX PROTEIN 1"/>
    <property type="match status" value="1"/>
</dbReference>
<gene>
    <name evidence="6" type="ORF">GP486_000377</name>
</gene>
<organism evidence="6 7">
    <name type="scientific">Trichoglossum hirsutum</name>
    <dbReference type="NCBI Taxonomy" id="265104"/>
    <lineage>
        <taxon>Eukaryota</taxon>
        <taxon>Fungi</taxon>
        <taxon>Dikarya</taxon>
        <taxon>Ascomycota</taxon>
        <taxon>Pezizomycotina</taxon>
        <taxon>Geoglossomycetes</taxon>
        <taxon>Geoglossales</taxon>
        <taxon>Geoglossaceae</taxon>
        <taxon>Trichoglossum</taxon>
    </lineage>
</organism>
<dbReference type="EMBL" id="JAGHQM010000023">
    <property type="protein sequence ID" value="KAH0566230.1"/>
    <property type="molecule type" value="Genomic_DNA"/>
</dbReference>
<dbReference type="Proteomes" id="UP000750711">
    <property type="component" value="Unassembled WGS sequence"/>
</dbReference>
<feature type="domain" description="ELP1 three-helical bundle" evidence="5">
    <location>
        <begin position="655"/>
        <end position="828"/>
    </location>
</feature>
<dbReference type="InterPro" id="IPR056166">
    <property type="entry name" value="TPR_ELP1"/>
</dbReference>
<dbReference type="InterPro" id="IPR056165">
    <property type="entry name" value="Beta-prop_ELP1_2nd"/>
</dbReference>
<dbReference type="GO" id="GO:0033588">
    <property type="term" value="C:elongator holoenzyme complex"/>
    <property type="evidence" value="ECO:0007669"/>
    <property type="project" value="InterPro"/>
</dbReference>
<dbReference type="InterPro" id="IPR056167">
    <property type="entry name" value="A-sol_ELP1"/>
</dbReference>
<evidence type="ECO:0000313" key="6">
    <source>
        <dbReference type="EMBL" id="KAH0566230.1"/>
    </source>
</evidence>
<dbReference type="Pfam" id="PF23925">
    <property type="entry name" value="A-sol_ELP1"/>
    <property type="match status" value="1"/>
</dbReference>
<dbReference type="Pfam" id="PF23878">
    <property type="entry name" value="TPR_ELP1"/>
    <property type="match status" value="1"/>
</dbReference>
<dbReference type="InterPro" id="IPR006849">
    <property type="entry name" value="Elp1"/>
</dbReference>
<name>A0A9P8LHX2_9PEZI</name>